<evidence type="ECO:0000313" key="3">
    <source>
        <dbReference type="EMBL" id="MEQ2273817.1"/>
    </source>
</evidence>
<feature type="compositionally biased region" description="Basic and acidic residues" evidence="1">
    <location>
        <begin position="139"/>
        <end position="150"/>
    </location>
</feature>
<protein>
    <submittedName>
        <fullName evidence="3">Uncharacterized protein</fullName>
    </submittedName>
</protein>
<name>A0ABV0WZJ6_9TELE</name>
<comment type="caution">
    <text evidence="3">The sequence shown here is derived from an EMBL/GenBank/DDBJ whole genome shotgun (WGS) entry which is preliminary data.</text>
</comment>
<feature type="compositionally biased region" description="Low complexity" evidence="1">
    <location>
        <begin position="236"/>
        <end position="249"/>
    </location>
</feature>
<feature type="compositionally biased region" description="Polar residues" evidence="1">
    <location>
        <begin position="271"/>
        <end position="281"/>
    </location>
</feature>
<feature type="chain" id="PRO_5047025450" evidence="2">
    <location>
        <begin position="30"/>
        <end position="375"/>
    </location>
</feature>
<sequence>MSDSTHLSCCWLSFTSCCLLLSSPPPVSDLESVRFLEKLPNGSAEQQEKEGGERRENQQAEEERTHCSFVPPSGDPRGAGQEENTNRYEQVEEVKKEEREIVHTEDEEVKEEDNIEEQGGMIGKESLWSSPASPPGEAGFHDDHKTKEEQLEGEVMVSAEEIQEDSAELPDHKTRTSFYGEPPTEENQPAYPSKENQEESTEFFNHKTSTSFDPEHPPENNLTASTEDHPAPPAPASSADLQLPANKTNAPPPPAALPSKTRAPPAGAAQRRNTNSSSSPLRRSGAPPPLNKGLSFTTPAAPFAVATPLSATATPAELPTAALFLSLHLFLCFLHSCSHFFPFWYLPACTSLSLVHLLLLCVRFLDSSLPESDTD</sequence>
<feature type="signal peptide" evidence="2">
    <location>
        <begin position="1"/>
        <end position="29"/>
    </location>
</feature>
<dbReference type="EMBL" id="JAHRIM010073002">
    <property type="protein sequence ID" value="MEQ2273817.1"/>
    <property type="molecule type" value="Genomic_DNA"/>
</dbReference>
<keyword evidence="4" id="KW-1185">Reference proteome</keyword>
<reference evidence="3 4" key="1">
    <citation type="submission" date="2021-06" db="EMBL/GenBank/DDBJ databases">
        <authorList>
            <person name="Palmer J.M."/>
        </authorList>
    </citation>
    <scope>NUCLEOTIDE SEQUENCE [LARGE SCALE GENOMIC DNA]</scope>
    <source>
        <strain evidence="3 4">XR_2019</strain>
        <tissue evidence="3">Muscle</tissue>
    </source>
</reference>
<feature type="compositionally biased region" description="Basic and acidic residues" evidence="1">
    <location>
        <begin position="84"/>
        <end position="104"/>
    </location>
</feature>
<feature type="compositionally biased region" description="Polar residues" evidence="1">
    <location>
        <begin position="202"/>
        <end position="212"/>
    </location>
</feature>
<dbReference type="Proteomes" id="UP001444071">
    <property type="component" value="Unassembled WGS sequence"/>
</dbReference>
<feature type="compositionally biased region" description="Acidic residues" evidence="1">
    <location>
        <begin position="105"/>
        <end position="116"/>
    </location>
</feature>
<evidence type="ECO:0000256" key="1">
    <source>
        <dbReference type="SAM" id="MobiDB-lite"/>
    </source>
</evidence>
<evidence type="ECO:0000313" key="4">
    <source>
        <dbReference type="Proteomes" id="UP001444071"/>
    </source>
</evidence>
<proteinExistence type="predicted"/>
<feature type="region of interest" description="Disordered" evidence="1">
    <location>
        <begin position="38"/>
        <end position="293"/>
    </location>
</feature>
<gene>
    <name evidence="3" type="ORF">XENORESO_009437</name>
</gene>
<keyword evidence="2" id="KW-0732">Signal</keyword>
<accession>A0ABV0WZJ6</accession>
<evidence type="ECO:0000256" key="2">
    <source>
        <dbReference type="SAM" id="SignalP"/>
    </source>
</evidence>
<feature type="compositionally biased region" description="Basic and acidic residues" evidence="1">
    <location>
        <begin position="46"/>
        <end position="66"/>
    </location>
</feature>
<organism evidence="3 4">
    <name type="scientific">Xenotaenia resolanae</name>
    <dbReference type="NCBI Taxonomy" id="208358"/>
    <lineage>
        <taxon>Eukaryota</taxon>
        <taxon>Metazoa</taxon>
        <taxon>Chordata</taxon>
        <taxon>Craniata</taxon>
        <taxon>Vertebrata</taxon>
        <taxon>Euteleostomi</taxon>
        <taxon>Actinopterygii</taxon>
        <taxon>Neopterygii</taxon>
        <taxon>Teleostei</taxon>
        <taxon>Neoteleostei</taxon>
        <taxon>Acanthomorphata</taxon>
        <taxon>Ovalentaria</taxon>
        <taxon>Atherinomorphae</taxon>
        <taxon>Cyprinodontiformes</taxon>
        <taxon>Goodeidae</taxon>
        <taxon>Xenotaenia</taxon>
    </lineage>
</organism>